<reference evidence="11 12" key="1">
    <citation type="submission" date="2020-11" db="EMBL/GenBank/DDBJ databases">
        <title>Draft genome sequencing of a Lachnospiraceae strain isolated from anoxic soil subjected to BSD treatment.</title>
        <authorList>
            <person name="Uek A."/>
            <person name="Tonouchi A."/>
        </authorList>
    </citation>
    <scope>NUCLEOTIDE SEQUENCE [LARGE SCALE GENOMIC DNA]</scope>
    <source>
        <strain evidence="11 12">TB5</strain>
    </source>
</reference>
<organism evidence="11 12">
    <name type="scientific">Anaeromicropila herbilytica</name>
    <dbReference type="NCBI Taxonomy" id="2785025"/>
    <lineage>
        <taxon>Bacteria</taxon>
        <taxon>Bacillati</taxon>
        <taxon>Bacillota</taxon>
        <taxon>Clostridia</taxon>
        <taxon>Lachnospirales</taxon>
        <taxon>Lachnospiraceae</taxon>
        <taxon>Anaeromicropila</taxon>
    </lineage>
</organism>
<comment type="catalytic activity">
    <reaction evidence="6">
        <text>L-glutaminyl-[protein] + H2O = L-glutamyl-[protein] + NH4(+)</text>
        <dbReference type="Rhea" id="RHEA:16441"/>
        <dbReference type="Rhea" id="RHEA-COMP:10207"/>
        <dbReference type="Rhea" id="RHEA-COMP:10208"/>
        <dbReference type="ChEBI" id="CHEBI:15377"/>
        <dbReference type="ChEBI" id="CHEBI:28938"/>
        <dbReference type="ChEBI" id="CHEBI:29973"/>
        <dbReference type="ChEBI" id="CHEBI:30011"/>
        <dbReference type="EC" id="3.5.1.44"/>
    </reaction>
</comment>
<dbReference type="InterPro" id="IPR008248">
    <property type="entry name" value="CheB-like"/>
</dbReference>
<feature type="active site" evidence="6 7">
    <location>
        <position position="187"/>
    </location>
</feature>
<comment type="domain">
    <text evidence="6">Contains a C-terminal catalytic domain, and an N-terminal region which modulates catalytic activity.</text>
</comment>
<name>A0A7R7ID55_9FIRM</name>
<evidence type="ECO:0000256" key="7">
    <source>
        <dbReference type="PROSITE-ProRule" id="PRU00050"/>
    </source>
</evidence>
<comment type="PTM">
    <text evidence="6">Phosphorylated by CheA. Phosphorylation of the N-terminal regulatory domain activates the methylesterase activity.</text>
</comment>
<gene>
    <name evidence="11" type="primary">cheB_2</name>
    <name evidence="6" type="synonym">cheB</name>
    <name evidence="11" type="ORF">bsdtb5_18560</name>
</gene>
<dbReference type="SMART" id="SM00448">
    <property type="entry name" value="REC"/>
    <property type="match status" value="1"/>
</dbReference>
<dbReference type="AlphaFoldDB" id="A0A7R7ID55"/>
<dbReference type="PANTHER" id="PTHR42872:SF6">
    <property type="entry name" value="PROTEIN-GLUTAMATE METHYLESTERASE_PROTEIN-GLUTAMINE GLUTAMINASE"/>
    <property type="match status" value="1"/>
</dbReference>
<dbReference type="InterPro" id="IPR000673">
    <property type="entry name" value="Sig_transdc_resp-reg_Me-estase"/>
</dbReference>
<dbReference type="CDD" id="cd16432">
    <property type="entry name" value="CheB_Rec"/>
    <property type="match status" value="1"/>
</dbReference>
<comment type="function">
    <text evidence="6">Involved in chemotaxis. Part of a chemotaxis signal transduction system that modulates chemotaxis in response to various stimuli. Catalyzes the demethylation of specific methylglutamate residues introduced into the chemoreceptors (methyl-accepting chemotaxis proteins or MCP) by CheR. Also mediates the irreversible deamidation of specific glutamine residues to glutamic acid.</text>
</comment>
<evidence type="ECO:0000256" key="2">
    <source>
        <dbReference type="ARBA" id="ARBA00022500"/>
    </source>
</evidence>
<dbReference type="GO" id="GO:0005737">
    <property type="term" value="C:cytoplasm"/>
    <property type="evidence" value="ECO:0007669"/>
    <property type="project" value="UniProtKB-SubCell"/>
</dbReference>
<dbReference type="GO" id="GO:0050568">
    <property type="term" value="F:protein-glutamine glutaminase activity"/>
    <property type="evidence" value="ECO:0007669"/>
    <property type="project" value="UniProtKB-UniRule"/>
</dbReference>
<evidence type="ECO:0000256" key="3">
    <source>
        <dbReference type="ARBA" id="ARBA00022801"/>
    </source>
</evidence>
<comment type="similarity">
    <text evidence="6">Belongs to the CheB family.</text>
</comment>
<dbReference type="InterPro" id="IPR001789">
    <property type="entry name" value="Sig_transdc_resp-reg_receiver"/>
</dbReference>
<evidence type="ECO:0000313" key="12">
    <source>
        <dbReference type="Proteomes" id="UP000595897"/>
    </source>
</evidence>
<dbReference type="GO" id="GO:0008984">
    <property type="term" value="F:protein-glutamate methylesterase activity"/>
    <property type="evidence" value="ECO:0007669"/>
    <property type="project" value="UniProtKB-UniRule"/>
</dbReference>
<sequence length="339" mass="37889">MGDDKIKVLIVDDSLVFREILTRAISIEQSLQVVATARDPYEAIDKIAEFRPDVMICDIEMPKMDGIEFIQKLLPEYSIPVIVVSAMSERVLDAMHVGAFDFILKPNVDTIQEVEYFFYELISKIKSSRNSKVNMQEIELEKQTFKYRNYESNQIIAIGASTGGTEALLNILKNIPSYLPGIVVVQHIPAVFSEMFANRLNAQTNLTVKEAKTGDYVKKGHVYIAPGDKHMRIKKVGEEYRIECFVSERVNGHCPSVNVLFHSVAKEAKNNAVGIILTGMGNDGAEGMLSMYHEGARTIGQDEATCVVYGMPKVAYQLGAVEAMVPLHRIPLLLNQMLK</sequence>
<dbReference type="InterPro" id="IPR011006">
    <property type="entry name" value="CheY-like_superfamily"/>
</dbReference>
<evidence type="ECO:0000313" key="11">
    <source>
        <dbReference type="EMBL" id="BCN30561.1"/>
    </source>
</evidence>
<dbReference type="CDD" id="cd17541">
    <property type="entry name" value="REC_CheB-like"/>
    <property type="match status" value="1"/>
</dbReference>
<dbReference type="PROSITE" id="PS50122">
    <property type="entry name" value="CHEB"/>
    <property type="match status" value="1"/>
</dbReference>
<dbReference type="InterPro" id="IPR035909">
    <property type="entry name" value="CheB_C"/>
</dbReference>
<evidence type="ECO:0000256" key="6">
    <source>
        <dbReference type="HAMAP-Rule" id="MF_00099"/>
    </source>
</evidence>
<keyword evidence="2 6" id="KW-0145">Chemotaxis</keyword>
<dbReference type="Proteomes" id="UP000595897">
    <property type="component" value="Chromosome"/>
</dbReference>
<feature type="domain" description="Response regulatory" evidence="9">
    <location>
        <begin position="7"/>
        <end position="120"/>
    </location>
</feature>
<dbReference type="EMBL" id="AP024169">
    <property type="protein sequence ID" value="BCN30561.1"/>
    <property type="molecule type" value="Genomic_DNA"/>
</dbReference>
<dbReference type="SUPFAM" id="SSF52738">
    <property type="entry name" value="Methylesterase CheB, C-terminal domain"/>
    <property type="match status" value="1"/>
</dbReference>
<evidence type="ECO:0000256" key="4">
    <source>
        <dbReference type="ARBA" id="ARBA00024867"/>
    </source>
</evidence>
<feature type="active site" evidence="6 7">
    <location>
        <position position="283"/>
    </location>
</feature>
<evidence type="ECO:0000259" key="9">
    <source>
        <dbReference type="PROSITE" id="PS50110"/>
    </source>
</evidence>
<protein>
    <recommendedName>
        <fullName evidence="6">Protein-glutamate methylesterase/protein-glutamine glutaminase</fullName>
        <ecNumber evidence="6">3.1.1.61</ecNumber>
        <ecNumber evidence="6">3.5.1.44</ecNumber>
    </recommendedName>
</protein>
<dbReference type="RefSeq" id="WP_271715772.1">
    <property type="nucleotide sequence ID" value="NZ_AP024169.1"/>
</dbReference>
<dbReference type="PANTHER" id="PTHR42872">
    <property type="entry name" value="PROTEIN-GLUTAMATE METHYLESTERASE/PROTEIN-GLUTAMINE GLUTAMINASE"/>
    <property type="match status" value="1"/>
</dbReference>
<keyword evidence="3 6" id="KW-0378">Hydrolase</keyword>
<proteinExistence type="inferred from homology"/>
<dbReference type="HAMAP" id="MF_00099">
    <property type="entry name" value="CheB_chemtxs"/>
    <property type="match status" value="1"/>
</dbReference>
<keyword evidence="12" id="KW-1185">Reference proteome</keyword>
<dbReference type="Pfam" id="PF01339">
    <property type="entry name" value="CheB_methylest"/>
    <property type="match status" value="1"/>
</dbReference>
<dbReference type="Gene3D" id="3.40.50.2300">
    <property type="match status" value="1"/>
</dbReference>
<evidence type="ECO:0000256" key="5">
    <source>
        <dbReference type="ARBA" id="ARBA00048267"/>
    </source>
</evidence>
<evidence type="ECO:0000259" key="10">
    <source>
        <dbReference type="PROSITE" id="PS50122"/>
    </source>
</evidence>
<evidence type="ECO:0000256" key="1">
    <source>
        <dbReference type="ARBA" id="ARBA00022490"/>
    </source>
</evidence>
<dbReference type="GO" id="GO:0006935">
    <property type="term" value="P:chemotaxis"/>
    <property type="evidence" value="ECO:0007669"/>
    <property type="project" value="UniProtKB-UniRule"/>
</dbReference>
<dbReference type="GO" id="GO:0000156">
    <property type="term" value="F:phosphorelay response regulator activity"/>
    <property type="evidence" value="ECO:0007669"/>
    <property type="project" value="InterPro"/>
</dbReference>
<dbReference type="KEGG" id="ahb:bsdtb5_18560"/>
<evidence type="ECO:0000256" key="8">
    <source>
        <dbReference type="PROSITE-ProRule" id="PRU00169"/>
    </source>
</evidence>
<feature type="modified residue" description="4-aspartylphosphate" evidence="6 8">
    <location>
        <position position="58"/>
    </location>
</feature>
<dbReference type="EC" id="3.5.1.44" evidence="6"/>
<dbReference type="NCBIfam" id="NF009206">
    <property type="entry name" value="PRK12555.1"/>
    <property type="match status" value="1"/>
</dbReference>
<dbReference type="Gene3D" id="3.40.50.180">
    <property type="entry name" value="Methylesterase CheB, C-terminal domain"/>
    <property type="match status" value="1"/>
</dbReference>
<comment type="catalytic activity">
    <reaction evidence="5 6">
        <text>[protein]-L-glutamate 5-O-methyl ester + H2O = L-glutamyl-[protein] + methanol + H(+)</text>
        <dbReference type="Rhea" id="RHEA:23236"/>
        <dbReference type="Rhea" id="RHEA-COMP:10208"/>
        <dbReference type="Rhea" id="RHEA-COMP:10311"/>
        <dbReference type="ChEBI" id="CHEBI:15377"/>
        <dbReference type="ChEBI" id="CHEBI:15378"/>
        <dbReference type="ChEBI" id="CHEBI:17790"/>
        <dbReference type="ChEBI" id="CHEBI:29973"/>
        <dbReference type="ChEBI" id="CHEBI:82795"/>
        <dbReference type="EC" id="3.1.1.61"/>
    </reaction>
</comment>
<keyword evidence="1 6" id="KW-0963">Cytoplasm</keyword>
<keyword evidence="6 8" id="KW-0597">Phosphoprotein</keyword>
<dbReference type="EC" id="3.1.1.61" evidence="6"/>
<accession>A0A7R7ID55</accession>
<dbReference type="Pfam" id="PF00072">
    <property type="entry name" value="Response_reg"/>
    <property type="match status" value="1"/>
</dbReference>
<dbReference type="PIRSF" id="PIRSF000876">
    <property type="entry name" value="RR_chemtxs_CheB"/>
    <property type="match status" value="1"/>
</dbReference>
<feature type="active site" evidence="6 7">
    <location>
        <position position="161"/>
    </location>
</feature>
<dbReference type="PROSITE" id="PS50110">
    <property type="entry name" value="RESPONSE_REGULATORY"/>
    <property type="match status" value="1"/>
</dbReference>
<feature type="domain" description="CheB-type methylesterase" evidence="10">
    <location>
        <begin position="149"/>
        <end position="339"/>
    </location>
</feature>
<dbReference type="NCBIfam" id="NF001965">
    <property type="entry name" value="PRK00742.1"/>
    <property type="match status" value="1"/>
</dbReference>
<comment type="function">
    <text evidence="4">May play the central regulatory role in sporulation. It may be an element of the effector pathway responsible for the activation of sporulation genes in response to nutritional stress. Spo0A may act in concert with spo0H (a sigma factor) to control the expression of some genes that are critical to the sporulation process.</text>
</comment>
<comment type="subcellular location">
    <subcellularLocation>
        <location evidence="6">Cytoplasm</location>
    </subcellularLocation>
</comment>
<dbReference type="SUPFAM" id="SSF52172">
    <property type="entry name" value="CheY-like"/>
    <property type="match status" value="1"/>
</dbReference>